<dbReference type="EMBL" id="CAJOAX010061976">
    <property type="protein sequence ID" value="CAF4345882.1"/>
    <property type="molecule type" value="Genomic_DNA"/>
</dbReference>
<keyword evidence="1" id="KW-0812">Transmembrane</keyword>
<dbReference type="Proteomes" id="UP000663823">
    <property type="component" value="Unassembled WGS sequence"/>
</dbReference>
<reference evidence="2" key="1">
    <citation type="submission" date="2021-02" db="EMBL/GenBank/DDBJ databases">
        <authorList>
            <person name="Nowell W R."/>
        </authorList>
    </citation>
    <scope>NUCLEOTIDE SEQUENCE</scope>
</reference>
<feature type="transmembrane region" description="Helical" evidence="1">
    <location>
        <begin position="86"/>
        <end position="109"/>
    </location>
</feature>
<evidence type="ECO:0000313" key="2">
    <source>
        <dbReference type="EMBL" id="CAF4345882.1"/>
    </source>
</evidence>
<gene>
    <name evidence="2" type="ORF">OTI717_LOCUS43388</name>
</gene>
<evidence type="ECO:0000256" key="1">
    <source>
        <dbReference type="SAM" id="Phobius"/>
    </source>
</evidence>
<accession>A0A820KMJ8</accession>
<name>A0A820KMJ8_9BILA</name>
<keyword evidence="1" id="KW-0472">Membrane</keyword>
<evidence type="ECO:0000313" key="3">
    <source>
        <dbReference type="Proteomes" id="UP000663823"/>
    </source>
</evidence>
<protein>
    <submittedName>
        <fullName evidence="2">Uncharacterized protein</fullName>
    </submittedName>
</protein>
<dbReference type="AlphaFoldDB" id="A0A820KMJ8"/>
<keyword evidence="1" id="KW-1133">Transmembrane helix</keyword>
<comment type="caution">
    <text evidence="2">The sequence shown here is derived from an EMBL/GenBank/DDBJ whole genome shotgun (WGS) entry which is preliminary data.</text>
</comment>
<organism evidence="2 3">
    <name type="scientific">Rotaria sordida</name>
    <dbReference type="NCBI Taxonomy" id="392033"/>
    <lineage>
        <taxon>Eukaryota</taxon>
        <taxon>Metazoa</taxon>
        <taxon>Spiralia</taxon>
        <taxon>Gnathifera</taxon>
        <taxon>Rotifera</taxon>
        <taxon>Eurotatoria</taxon>
        <taxon>Bdelloidea</taxon>
        <taxon>Philodinida</taxon>
        <taxon>Philodinidae</taxon>
        <taxon>Rotaria</taxon>
    </lineage>
</organism>
<proteinExistence type="predicted"/>
<sequence length="117" mass="12767">MTSWRKVLVSTGKSVIMSKLSKKIGIAMLGPPLAAGKLECPLVGKSEAIILDLCMRGNRLSHLMCCVSIDEIASLASRRDEDSSDLLTLFISISKGVAAVVSEFVSFFFEKNSPYYF</sequence>